<dbReference type="InterPro" id="IPR010921">
    <property type="entry name" value="Trp_repressor/repl_initiator"/>
</dbReference>
<dbReference type="InterPro" id="IPR009057">
    <property type="entry name" value="Homeodomain-like_sf"/>
</dbReference>
<evidence type="ECO:0000313" key="4">
    <source>
        <dbReference type="EMBL" id="QOQ74058.1"/>
    </source>
</evidence>
<dbReference type="Pfam" id="PF13518">
    <property type="entry name" value="HTH_28"/>
    <property type="match status" value="1"/>
</dbReference>
<protein>
    <submittedName>
        <fullName evidence="5">IS3 family transposase</fullName>
    </submittedName>
</protein>
<sequence length="457" mass="52356">MGKYTEQAKLVAVQDYCSGSAGLRDVAHRHNVDFSSLRQWVAAYQVHGAAGLKQKRLQRYSNNFKLSVLKRMREEQLSYRQTAALFDIRKFDIIGLWERRYDEGGFDALTKQPDRAGRPKKMPTSIPPVQPNSPDDESRSRDELLAEVKQLRMENDYPKKARCLGPGEETSSAAEKAQIVIGLRPLHSLESLLTFAGLARSTFYYQQKALQAADKYAELKDKIRSTFDEHKGRYGYRRITAAVRSAGHLVNHKTVQRLMAQLQLKSLVRVKKYRAYKGEVGKAAPNLLKREFEAPSPNQKWVTDVTEFKVGGQKLYLSPVLDLYNGEIISYEIARKPLFDMVGKMLKGAFKRLQPHEKPVLHSDQGWQYRMPIYLKALKERSITPSMSRKGNCYDNAAMESFFGTLKSEFFYLNKFSDLDELQAGIDEYIQYYNHSRIKLKLNGLSPVAYRTQAVQA</sequence>
<dbReference type="SUPFAM" id="SSF48295">
    <property type="entry name" value="TrpR-like"/>
    <property type="match status" value="1"/>
</dbReference>
<dbReference type="InterPro" id="IPR001584">
    <property type="entry name" value="Integrase_cat-core"/>
</dbReference>
<dbReference type="GO" id="GO:0043565">
    <property type="term" value="F:sequence-specific DNA binding"/>
    <property type="evidence" value="ECO:0007669"/>
    <property type="project" value="InterPro"/>
</dbReference>
<dbReference type="Proteomes" id="UP000594923">
    <property type="component" value="Chromosome"/>
</dbReference>
<evidence type="ECO:0000313" key="7">
    <source>
        <dbReference type="EMBL" id="QOQ76798.1"/>
    </source>
</evidence>
<dbReference type="GO" id="GO:0015074">
    <property type="term" value="P:DNA integration"/>
    <property type="evidence" value="ECO:0007669"/>
    <property type="project" value="InterPro"/>
</dbReference>
<feature type="domain" description="Integrase catalytic" evidence="3">
    <location>
        <begin position="293"/>
        <end position="455"/>
    </location>
</feature>
<evidence type="ECO:0000259" key="3">
    <source>
        <dbReference type="PROSITE" id="PS50994"/>
    </source>
</evidence>
<dbReference type="GO" id="GO:0004803">
    <property type="term" value="F:transposase activity"/>
    <property type="evidence" value="ECO:0007669"/>
    <property type="project" value="InterPro"/>
</dbReference>
<dbReference type="Pfam" id="PF01527">
    <property type="entry name" value="HTH_Tnp_1"/>
    <property type="match status" value="1"/>
</dbReference>
<accession>A0A7M1KF54</accession>
<reference evidence="5 8" key="1">
    <citation type="submission" date="2020-10" db="EMBL/GenBank/DDBJ databases">
        <title>High quality whole genome sequence of Pseudomonas poae PMA22.</title>
        <authorList>
            <person name="Hernandez J.G."/>
            <person name="Rodriguez P."/>
            <person name="Cuevas C."/>
            <person name="de la Calle F."/>
            <person name="Galan B."/>
            <person name="Garcia J.L."/>
        </authorList>
    </citation>
    <scope>NUCLEOTIDE SEQUENCE [LARGE SCALE GENOMIC DNA]</scope>
    <source>
        <strain evidence="5 8">PMA22</strain>
    </source>
</reference>
<dbReference type="Pfam" id="PF13333">
    <property type="entry name" value="rve_2"/>
    <property type="match status" value="1"/>
</dbReference>
<dbReference type="SUPFAM" id="SSF46689">
    <property type="entry name" value="Homeodomain-like"/>
    <property type="match status" value="1"/>
</dbReference>
<evidence type="ECO:0000313" key="8">
    <source>
        <dbReference type="Proteomes" id="UP000594923"/>
    </source>
</evidence>
<dbReference type="Gene3D" id="1.10.10.10">
    <property type="entry name" value="Winged helix-like DNA-binding domain superfamily/Winged helix DNA-binding domain"/>
    <property type="match status" value="2"/>
</dbReference>
<dbReference type="EMBL" id="CP063073">
    <property type="protein sequence ID" value="QOQ76798.1"/>
    <property type="molecule type" value="Genomic_DNA"/>
</dbReference>
<organism evidence="5 8">
    <name type="scientific">Pseudomonas poae</name>
    <dbReference type="NCBI Taxonomy" id="200451"/>
    <lineage>
        <taxon>Bacteria</taxon>
        <taxon>Pseudomonadati</taxon>
        <taxon>Pseudomonadota</taxon>
        <taxon>Gammaproteobacteria</taxon>
        <taxon>Pseudomonadales</taxon>
        <taxon>Pseudomonadaceae</taxon>
        <taxon>Pseudomonas</taxon>
    </lineage>
</organism>
<dbReference type="AlphaFoldDB" id="A0A7M1KF54"/>
<dbReference type="InterPro" id="IPR048020">
    <property type="entry name" value="Transpos_IS3"/>
</dbReference>
<comment type="similarity">
    <text evidence="1">Belongs to the transposase 8 family.</text>
</comment>
<name>A0A7M1KF54_9PSED</name>
<dbReference type="Pfam" id="PF13276">
    <property type="entry name" value="HTH_21"/>
    <property type="match status" value="1"/>
</dbReference>
<dbReference type="Gene3D" id="3.30.420.10">
    <property type="entry name" value="Ribonuclease H-like superfamily/Ribonuclease H"/>
    <property type="match status" value="1"/>
</dbReference>
<dbReference type="EMBL" id="CP063073">
    <property type="protein sequence ID" value="QOQ76620.1"/>
    <property type="molecule type" value="Genomic_DNA"/>
</dbReference>
<feature type="region of interest" description="Disordered" evidence="2">
    <location>
        <begin position="108"/>
        <end position="142"/>
    </location>
</feature>
<gene>
    <name evidence="6" type="ORF">IMF22_06105</name>
    <name evidence="7" type="ORF">IMF22_07090</name>
    <name evidence="4" type="ORF">IMF22_21545</name>
    <name evidence="5" type="ORF">IMF22_25335</name>
</gene>
<dbReference type="InterPro" id="IPR055247">
    <property type="entry name" value="InsJ-like_HTH"/>
</dbReference>
<dbReference type="PROSITE" id="PS50994">
    <property type="entry name" value="INTEGRASE"/>
    <property type="match status" value="1"/>
</dbReference>
<evidence type="ECO:0000256" key="1">
    <source>
        <dbReference type="ARBA" id="ARBA00009964"/>
    </source>
</evidence>
<dbReference type="InterPro" id="IPR002514">
    <property type="entry name" value="Transposase_8"/>
</dbReference>
<dbReference type="RefSeq" id="WP_197625796.1">
    <property type="nucleotide sequence ID" value="NZ_CP063073.1"/>
</dbReference>
<dbReference type="PANTHER" id="PTHR46889">
    <property type="entry name" value="TRANSPOSASE INSF FOR INSERTION SEQUENCE IS3B-RELATED"/>
    <property type="match status" value="1"/>
</dbReference>
<dbReference type="EMBL" id="CP063073">
    <property type="protein sequence ID" value="QOQ74058.1"/>
    <property type="molecule type" value="Genomic_DNA"/>
</dbReference>
<dbReference type="Pfam" id="PF00665">
    <property type="entry name" value="rve"/>
    <property type="match status" value="1"/>
</dbReference>
<dbReference type="SUPFAM" id="SSF53098">
    <property type="entry name" value="Ribonuclease H-like"/>
    <property type="match status" value="1"/>
</dbReference>
<dbReference type="NCBIfam" id="NF033516">
    <property type="entry name" value="transpos_IS3"/>
    <property type="match status" value="1"/>
</dbReference>
<dbReference type="InterPro" id="IPR012337">
    <property type="entry name" value="RNaseH-like_sf"/>
</dbReference>
<evidence type="ECO:0000313" key="6">
    <source>
        <dbReference type="EMBL" id="QOQ76620.1"/>
    </source>
</evidence>
<proteinExistence type="inferred from homology"/>
<dbReference type="InterPro" id="IPR025948">
    <property type="entry name" value="HTH-like_dom"/>
</dbReference>
<dbReference type="PANTHER" id="PTHR46889:SF4">
    <property type="entry name" value="TRANSPOSASE INSO FOR INSERTION SEQUENCE ELEMENT IS911B-RELATED"/>
    <property type="match status" value="1"/>
</dbReference>
<evidence type="ECO:0000256" key="2">
    <source>
        <dbReference type="SAM" id="MobiDB-lite"/>
    </source>
</evidence>
<dbReference type="GO" id="GO:0006313">
    <property type="term" value="P:DNA transposition"/>
    <property type="evidence" value="ECO:0007669"/>
    <property type="project" value="InterPro"/>
</dbReference>
<dbReference type="InterPro" id="IPR036388">
    <property type="entry name" value="WH-like_DNA-bd_sf"/>
</dbReference>
<evidence type="ECO:0000313" key="5">
    <source>
        <dbReference type="EMBL" id="QOQ74764.1"/>
    </source>
</evidence>
<dbReference type="InterPro" id="IPR050900">
    <property type="entry name" value="Transposase_IS3/IS150/IS904"/>
</dbReference>
<dbReference type="InterPro" id="IPR036397">
    <property type="entry name" value="RNaseH_sf"/>
</dbReference>
<dbReference type="EMBL" id="CP063073">
    <property type="protein sequence ID" value="QOQ74764.1"/>
    <property type="molecule type" value="Genomic_DNA"/>
</dbReference>